<dbReference type="PANTHER" id="PTHR28049">
    <property type="entry name" value="TRANSMEMBRANE PROTEIN YOR223W"/>
    <property type="match status" value="1"/>
</dbReference>
<reference evidence="6" key="1">
    <citation type="journal article" date="2013" name="G3 (Bethesda)">
        <title>Comparative genomics of a plant-pathogenic fungus, Pyrenophora tritici-repentis, reveals transduplication and the impact of repeat elements on pathogenicity and population divergence.</title>
        <authorList>
            <person name="Manning V.A."/>
            <person name="Pandelova I."/>
            <person name="Dhillon B."/>
            <person name="Wilhelm L.J."/>
            <person name="Goodwin S.B."/>
            <person name="Berlin A.M."/>
            <person name="Figueroa M."/>
            <person name="Freitag M."/>
            <person name="Hane J.K."/>
            <person name="Henrissat B."/>
            <person name="Holman W.H."/>
            <person name="Kodira C.D."/>
            <person name="Martin J."/>
            <person name="Oliver R.P."/>
            <person name="Robbertse B."/>
            <person name="Schackwitz W."/>
            <person name="Schwartz D.C."/>
            <person name="Spatafora J.W."/>
            <person name="Turgeon B.G."/>
            <person name="Yandava C."/>
            <person name="Young S."/>
            <person name="Zhou S."/>
            <person name="Zeng Q."/>
            <person name="Grigoriev I.V."/>
            <person name="Ma L.-J."/>
            <person name="Ciuffetti L.M."/>
        </authorList>
    </citation>
    <scope>NUCLEOTIDE SEQUENCE [LARGE SCALE GENOMIC DNA]</scope>
    <source>
        <strain evidence="6">Pt-1C-BFP</strain>
    </source>
</reference>
<dbReference type="GO" id="GO:0005783">
    <property type="term" value="C:endoplasmic reticulum"/>
    <property type="evidence" value="ECO:0007669"/>
    <property type="project" value="TreeGrafter"/>
</dbReference>
<feature type="compositionally biased region" description="Polar residues" evidence="1">
    <location>
        <begin position="204"/>
        <end position="219"/>
    </location>
</feature>
<dbReference type="Pfam" id="PF13373">
    <property type="entry name" value="Dsc3_C"/>
    <property type="match status" value="1"/>
</dbReference>
<feature type="region of interest" description="Disordered" evidence="1">
    <location>
        <begin position="71"/>
        <end position="134"/>
    </location>
</feature>
<dbReference type="AlphaFoldDB" id="B2W632"/>
<feature type="domain" description="DSC E3 ubiquitin ligase complex subunit 3 C-terminal" evidence="4">
    <location>
        <begin position="222"/>
        <end position="357"/>
    </location>
</feature>
<proteinExistence type="predicted"/>
<organism evidence="5 6">
    <name type="scientific">Pyrenophora tritici-repentis (strain Pt-1C-BFP)</name>
    <name type="common">Wheat tan spot fungus</name>
    <name type="synonym">Drechslera tritici-repentis</name>
    <dbReference type="NCBI Taxonomy" id="426418"/>
    <lineage>
        <taxon>Eukaryota</taxon>
        <taxon>Fungi</taxon>
        <taxon>Dikarya</taxon>
        <taxon>Ascomycota</taxon>
        <taxon>Pezizomycotina</taxon>
        <taxon>Dothideomycetes</taxon>
        <taxon>Pleosporomycetidae</taxon>
        <taxon>Pleosporales</taxon>
        <taxon>Pleosporineae</taxon>
        <taxon>Pleosporaceae</taxon>
        <taxon>Pyrenophora</taxon>
    </lineage>
</organism>
<feature type="compositionally biased region" description="Low complexity" evidence="1">
    <location>
        <begin position="178"/>
        <end position="196"/>
    </location>
</feature>
<evidence type="ECO:0000259" key="4">
    <source>
        <dbReference type="Pfam" id="PF13373"/>
    </source>
</evidence>
<dbReference type="InterPro" id="IPR045226">
    <property type="entry name" value="Dsc3"/>
</dbReference>
<dbReference type="HOGENOM" id="CLU_035821_0_0_1"/>
<dbReference type="Proteomes" id="UP000001471">
    <property type="component" value="Unassembled WGS sequence"/>
</dbReference>
<evidence type="ECO:0000256" key="2">
    <source>
        <dbReference type="SAM" id="Phobius"/>
    </source>
</evidence>
<evidence type="ECO:0000313" key="6">
    <source>
        <dbReference type="Proteomes" id="UP000001471"/>
    </source>
</evidence>
<dbReference type="InParanoid" id="B2W632"/>
<evidence type="ECO:0000259" key="3">
    <source>
        <dbReference type="Pfam" id="PF10302"/>
    </source>
</evidence>
<feature type="compositionally biased region" description="Gly residues" evidence="1">
    <location>
        <begin position="92"/>
        <end position="104"/>
    </location>
</feature>
<dbReference type="GO" id="GO:0044695">
    <property type="term" value="C:Dsc E3 ubiquitin ligase complex"/>
    <property type="evidence" value="ECO:0007669"/>
    <property type="project" value="InterPro"/>
</dbReference>
<dbReference type="RefSeq" id="XP_001936523.2">
    <property type="nucleotide sequence ID" value="XM_001936488.2"/>
</dbReference>
<dbReference type="GeneID" id="6344448"/>
<feature type="compositionally biased region" description="Polar residues" evidence="1">
    <location>
        <begin position="105"/>
        <end position="116"/>
    </location>
</feature>
<protein>
    <submittedName>
        <fullName evidence="5">Uncharacterized protein</fullName>
    </submittedName>
</protein>
<evidence type="ECO:0000256" key="1">
    <source>
        <dbReference type="SAM" id="MobiDB-lite"/>
    </source>
</evidence>
<feature type="region of interest" description="Disordered" evidence="1">
    <location>
        <begin position="178"/>
        <end position="219"/>
    </location>
</feature>
<sequence>MATAPALPEQLIYLIIRFTASAPDLPLSIHTPRTISTLSLKQLIRQHLPSEHASARLRLIYAGKVLADTEPVSRSLKLPPPPPPRNTKSSSDGGGGGGGGGGGSASNTSDASTPSKNKGKQPLRSTPAIQYGTTAEIPPSAKKFYIHCSLGDALSVSELASEATLAAATETSLRTYYTSSSSTSSAHRAANSTTSNHASDRRNSSTNTPPGAATTPSLPQAQGFDRLLASGFTPQEISSLRSHFTTNLSFTHTPDTMPSPAQIRILEDRWLDESANDPSASLATGGGGAAQGDAGWGAGFAVEEGGLDDMLYGYLTGFFFPLGGLVWGFREEGVWTRRRQVAVVMGVLINAVFGFMRWGA</sequence>
<feature type="domain" description="DSC E3 ubiquitin ligase complex subunit 3 ubiquitin-like" evidence="3">
    <location>
        <begin position="13"/>
        <end position="152"/>
    </location>
</feature>
<dbReference type="EMBL" id="DS231619">
    <property type="protein sequence ID" value="EDU49110.1"/>
    <property type="molecule type" value="Genomic_DNA"/>
</dbReference>
<gene>
    <name evidence="5" type="ORF">PTRG_06190</name>
</gene>
<keyword evidence="2" id="KW-0812">Transmembrane</keyword>
<feature type="compositionally biased region" description="Polar residues" evidence="1">
    <location>
        <begin position="123"/>
        <end position="133"/>
    </location>
</feature>
<accession>B2W632</accession>
<dbReference type="InterPro" id="IPR029071">
    <property type="entry name" value="Ubiquitin-like_domsf"/>
</dbReference>
<dbReference type="SUPFAM" id="SSF54236">
    <property type="entry name" value="Ubiquitin-like"/>
    <property type="match status" value="1"/>
</dbReference>
<feature type="transmembrane region" description="Helical" evidence="2">
    <location>
        <begin position="311"/>
        <end position="329"/>
    </location>
</feature>
<dbReference type="OrthoDB" id="2556122at2759"/>
<dbReference type="KEGG" id="ptrr:6344448"/>
<dbReference type="PANTHER" id="PTHR28049:SF1">
    <property type="entry name" value="DSC E3 UBIQUITIN LIGASE COMPLEX SUBUNIT 3"/>
    <property type="match status" value="1"/>
</dbReference>
<keyword evidence="2" id="KW-1133">Transmembrane helix</keyword>
<dbReference type="InterPro" id="IPR025390">
    <property type="entry name" value="Dsc3_C"/>
</dbReference>
<name>B2W632_PYRTR</name>
<feature type="transmembrane region" description="Helical" evidence="2">
    <location>
        <begin position="341"/>
        <end position="359"/>
    </location>
</feature>
<dbReference type="InterPro" id="IPR019413">
    <property type="entry name" value="Dsc3_ub-like_dom"/>
</dbReference>
<dbReference type="Pfam" id="PF10302">
    <property type="entry name" value="Dsc3_N"/>
    <property type="match status" value="1"/>
</dbReference>
<evidence type="ECO:0000313" key="5">
    <source>
        <dbReference type="EMBL" id="EDU49110.1"/>
    </source>
</evidence>
<dbReference type="Gene3D" id="3.10.20.90">
    <property type="entry name" value="Phosphatidylinositol 3-kinase Catalytic Subunit, Chain A, domain 1"/>
    <property type="match status" value="1"/>
</dbReference>
<dbReference type="OMA" id="RIYVNCS"/>
<dbReference type="eggNOG" id="ENOG502RXWC">
    <property type="taxonomic scope" value="Eukaryota"/>
</dbReference>
<dbReference type="FunCoup" id="B2W632">
    <property type="interactions" value="11"/>
</dbReference>
<keyword evidence="2" id="KW-0472">Membrane</keyword>